<dbReference type="Gene3D" id="1.10.10.60">
    <property type="entry name" value="Homeodomain-like"/>
    <property type="match status" value="2"/>
</dbReference>
<dbReference type="InterPro" id="IPR020449">
    <property type="entry name" value="Tscrpt_reg_AraC-type_HTH"/>
</dbReference>
<keyword evidence="3" id="KW-0804">Transcription</keyword>
<dbReference type="GO" id="GO:0003700">
    <property type="term" value="F:DNA-binding transcription factor activity"/>
    <property type="evidence" value="ECO:0007669"/>
    <property type="project" value="InterPro"/>
</dbReference>
<evidence type="ECO:0000256" key="1">
    <source>
        <dbReference type="ARBA" id="ARBA00023015"/>
    </source>
</evidence>
<dbReference type="RefSeq" id="WP_317903374.1">
    <property type="nucleotide sequence ID" value="NZ_JAIRBC010000027.1"/>
</dbReference>
<dbReference type="SMART" id="SM00342">
    <property type="entry name" value="HTH_ARAC"/>
    <property type="match status" value="1"/>
</dbReference>
<keyword evidence="1" id="KW-0805">Transcription regulation</keyword>
<dbReference type="InterPro" id="IPR018060">
    <property type="entry name" value="HTH_AraC"/>
</dbReference>
<keyword evidence="2" id="KW-0238">DNA-binding</keyword>
<dbReference type="PRINTS" id="PR00032">
    <property type="entry name" value="HTHARAC"/>
</dbReference>
<reference evidence="5" key="1">
    <citation type="submission" date="2023-02" db="EMBL/GenBank/DDBJ databases">
        <title>Genome of Flavobacteriaceae gen. nov. sp. strain F89.</title>
        <authorList>
            <person name="Wang Y."/>
        </authorList>
    </citation>
    <scope>NUCLEOTIDE SEQUENCE</scope>
    <source>
        <strain evidence="5">F89</strain>
    </source>
</reference>
<evidence type="ECO:0000313" key="5">
    <source>
        <dbReference type="EMBL" id="MCG2462235.1"/>
    </source>
</evidence>
<dbReference type="GO" id="GO:0043565">
    <property type="term" value="F:sequence-specific DNA binding"/>
    <property type="evidence" value="ECO:0007669"/>
    <property type="project" value="InterPro"/>
</dbReference>
<evidence type="ECO:0000256" key="2">
    <source>
        <dbReference type="ARBA" id="ARBA00023125"/>
    </source>
</evidence>
<keyword evidence="6" id="KW-1185">Reference proteome</keyword>
<dbReference type="EMBL" id="JAIRBC010000027">
    <property type="protein sequence ID" value="MCG2462235.1"/>
    <property type="molecule type" value="Genomic_DNA"/>
</dbReference>
<gene>
    <name evidence="5" type="ORF">K8352_15855</name>
</gene>
<dbReference type="InterPro" id="IPR009057">
    <property type="entry name" value="Homeodomain-like_sf"/>
</dbReference>
<dbReference type="SUPFAM" id="SSF46689">
    <property type="entry name" value="Homeodomain-like"/>
    <property type="match status" value="2"/>
</dbReference>
<sequence length="283" mass="32388">MKSIQVEQFNPSQGISFDITVYKSLVSTSPPVLKIHVDYELTVLFNCSGKRIVGNSINNFYREDMFLLGPNLPHSLIVDDPDESHAVCIHFTEDSFGQDFFNTPQNANIRKLLSRASLGCNFYGSEVAGIKKRIKNIKDLGYFHQMMCFLDILYTLSNVKEYSVLCSPGYHPSSKKKEAKRISLVNDYILENFTNKLTLEELSDLINVSPATFCRLFKKSMNKNVSEFIVEVRVGHACKLLMDSDLSITEVCYLSGYNHMTHFTQKFKQLMGKTPKAYRDHFR</sequence>
<dbReference type="PROSITE" id="PS01124">
    <property type="entry name" value="HTH_ARAC_FAMILY_2"/>
    <property type="match status" value="1"/>
</dbReference>
<evidence type="ECO:0000259" key="4">
    <source>
        <dbReference type="PROSITE" id="PS01124"/>
    </source>
</evidence>
<dbReference type="AlphaFoldDB" id="A0AAE3EXA9"/>
<accession>A0AAE3EXA9</accession>
<dbReference type="Proteomes" id="UP001200642">
    <property type="component" value="Unassembled WGS sequence"/>
</dbReference>
<dbReference type="PANTHER" id="PTHR43280:SF27">
    <property type="entry name" value="TRANSCRIPTIONAL REGULATOR MTLR"/>
    <property type="match status" value="1"/>
</dbReference>
<protein>
    <submittedName>
        <fullName evidence="5">AraC family transcriptional regulator</fullName>
    </submittedName>
</protein>
<feature type="domain" description="HTH araC/xylS-type" evidence="4">
    <location>
        <begin position="183"/>
        <end position="281"/>
    </location>
</feature>
<dbReference type="InterPro" id="IPR018062">
    <property type="entry name" value="HTH_AraC-typ_CS"/>
</dbReference>
<evidence type="ECO:0000313" key="6">
    <source>
        <dbReference type="Proteomes" id="UP001200642"/>
    </source>
</evidence>
<organism evidence="5 6">
    <name type="scientific">Cerina litoralis</name>
    <dbReference type="NCBI Taxonomy" id="2874477"/>
    <lineage>
        <taxon>Bacteria</taxon>
        <taxon>Pseudomonadati</taxon>
        <taxon>Bacteroidota</taxon>
        <taxon>Flavobacteriia</taxon>
        <taxon>Flavobacteriales</taxon>
        <taxon>Flavobacteriaceae</taxon>
        <taxon>Cerina</taxon>
    </lineage>
</organism>
<dbReference type="Pfam" id="PF12833">
    <property type="entry name" value="HTH_18"/>
    <property type="match status" value="1"/>
</dbReference>
<dbReference type="PROSITE" id="PS00041">
    <property type="entry name" value="HTH_ARAC_FAMILY_1"/>
    <property type="match status" value="1"/>
</dbReference>
<name>A0AAE3EXA9_9FLAO</name>
<evidence type="ECO:0000256" key="3">
    <source>
        <dbReference type="ARBA" id="ARBA00023163"/>
    </source>
</evidence>
<comment type="caution">
    <text evidence="5">The sequence shown here is derived from an EMBL/GenBank/DDBJ whole genome shotgun (WGS) entry which is preliminary data.</text>
</comment>
<dbReference type="PANTHER" id="PTHR43280">
    <property type="entry name" value="ARAC-FAMILY TRANSCRIPTIONAL REGULATOR"/>
    <property type="match status" value="1"/>
</dbReference>
<proteinExistence type="predicted"/>